<sequence>MTVADASDKQDEALAAEKNPRRKRQPPPLPAVDATDTVAFFLLDCLRRVLAAAADVEALRGKGSGLGGYSPAADATSPGSRDHARRPMGHLGPGGALESGGMSSAGDALAPLRGAPDGLLAFCYGRLHVGQPAPIQRLACECVGILSLVSSDRDEREWVSYQRGARHIHLSTHSAEQAGQQIRIVALYAPSGSLGAMVKGLEKEALTFRLTSEAGT</sequence>
<proteinExistence type="predicted"/>
<evidence type="ECO:0000256" key="1">
    <source>
        <dbReference type="SAM" id="MobiDB-lite"/>
    </source>
</evidence>
<dbReference type="RefSeq" id="XP_005769881.1">
    <property type="nucleotide sequence ID" value="XM_005769824.1"/>
</dbReference>
<organism evidence="2 3">
    <name type="scientific">Emiliania huxleyi (strain CCMP1516)</name>
    <dbReference type="NCBI Taxonomy" id="280463"/>
    <lineage>
        <taxon>Eukaryota</taxon>
        <taxon>Haptista</taxon>
        <taxon>Haptophyta</taxon>
        <taxon>Prymnesiophyceae</taxon>
        <taxon>Isochrysidales</taxon>
        <taxon>Noelaerhabdaceae</taxon>
        <taxon>Emiliania</taxon>
    </lineage>
</organism>
<name>A0A0D3J1R7_EMIH1</name>
<protein>
    <submittedName>
        <fullName evidence="2">Uncharacterized protein</fullName>
    </submittedName>
</protein>
<dbReference type="HOGENOM" id="CLU_1279723_0_0_1"/>
<feature type="region of interest" description="Disordered" evidence="1">
    <location>
        <begin position="1"/>
        <end position="31"/>
    </location>
</feature>
<dbReference type="Proteomes" id="UP000013827">
    <property type="component" value="Unassembled WGS sequence"/>
</dbReference>
<keyword evidence="3" id="KW-1185">Reference proteome</keyword>
<dbReference type="PaxDb" id="2903-EOD17452"/>
<dbReference type="GeneID" id="17263602"/>
<reference evidence="3" key="1">
    <citation type="journal article" date="2013" name="Nature">
        <title>Pan genome of the phytoplankton Emiliania underpins its global distribution.</title>
        <authorList>
            <person name="Read B.A."/>
            <person name="Kegel J."/>
            <person name="Klute M.J."/>
            <person name="Kuo A."/>
            <person name="Lefebvre S.C."/>
            <person name="Maumus F."/>
            <person name="Mayer C."/>
            <person name="Miller J."/>
            <person name="Monier A."/>
            <person name="Salamov A."/>
            <person name="Young J."/>
            <person name="Aguilar M."/>
            <person name="Claverie J.M."/>
            <person name="Frickenhaus S."/>
            <person name="Gonzalez K."/>
            <person name="Herman E.K."/>
            <person name="Lin Y.C."/>
            <person name="Napier J."/>
            <person name="Ogata H."/>
            <person name="Sarno A.F."/>
            <person name="Shmutz J."/>
            <person name="Schroeder D."/>
            <person name="de Vargas C."/>
            <person name="Verret F."/>
            <person name="von Dassow P."/>
            <person name="Valentin K."/>
            <person name="Van de Peer Y."/>
            <person name="Wheeler G."/>
            <person name="Dacks J.B."/>
            <person name="Delwiche C.F."/>
            <person name="Dyhrman S.T."/>
            <person name="Glockner G."/>
            <person name="John U."/>
            <person name="Richards T."/>
            <person name="Worden A.Z."/>
            <person name="Zhang X."/>
            <person name="Grigoriev I.V."/>
            <person name="Allen A.E."/>
            <person name="Bidle K."/>
            <person name="Borodovsky M."/>
            <person name="Bowler C."/>
            <person name="Brownlee C."/>
            <person name="Cock J.M."/>
            <person name="Elias M."/>
            <person name="Gladyshev V.N."/>
            <person name="Groth M."/>
            <person name="Guda C."/>
            <person name="Hadaegh A."/>
            <person name="Iglesias-Rodriguez M.D."/>
            <person name="Jenkins J."/>
            <person name="Jones B.M."/>
            <person name="Lawson T."/>
            <person name="Leese F."/>
            <person name="Lindquist E."/>
            <person name="Lobanov A."/>
            <person name="Lomsadze A."/>
            <person name="Malik S.B."/>
            <person name="Marsh M.E."/>
            <person name="Mackinder L."/>
            <person name="Mock T."/>
            <person name="Mueller-Roeber B."/>
            <person name="Pagarete A."/>
            <person name="Parker M."/>
            <person name="Probert I."/>
            <person name="Quesneville H."/>
            <person name="Raines C."/>
            <person name="Rensing S.A."/>
            <person name="Riano-Pachon D.M."/>
            <person name="Richier S."/>
            <person name="Rokitta S."/>
            <person name="Shiraiwa Y."/>
            <person name="Soanes D.M."/>
            <person name="van der Giezen M."/>
            <person name="Wahlund T.M."/>
            <person name="Williams B."/>
            <person name="Wilson W."/>
            <person name="Wolfe G."/>
            <person name="Wurch L.L."/>
        </authorList>
    </citation>
    <scope>NUCLEOTIDE SEQUENCE</scope>
</reference>
<feature type="region of interest" description="Disordered" evidence="1">
    <location>
        <begin position="65"/>
        <end position="103"/>
    </location>
</feature>
<evidence type="ECO:0000313" key="3">
    <source>
        <dbReference type="Proteomes" id="UP000013827"/>
    </source>
</evidence>
<dbReference type="AlphaFoldDB" id="A0A0D3J1R7"/>
<dbReference type="KEGG" id="ehx:EMIHUDRAFT_210175"/>
<reference evidence="2" key="2">
    <citation type="submission" date="2024-10" db="UniProtKB">
        <authorList>
            <consortium name="EnsemblProtists"/>
        </authorList>
    </citation>
    <scope>IDENTIFICATION</scope>
</reference>
<feature type="compositionally biased region" description="Basic and acidic residues" evidence="1">
    <location>
        <begin position="1"/>
        <end position="12"/>
    </location>
</feature>
<dbReference type="EnsemblProtists" id="EOD17452">
    <property type="protein sequence ID" value="EOD17452"/>
    <property type="gene ID" value="EMIHUDRAFT_210175"/>
</dbReference>
<evidence type="ECO:0000313" key="2">
    <source>
        <dbReference type="EnsemblProtists" id="EOD17452"/>
    </source>
</evidence>
<accession>A0A0D3J1R7</accession>